<keyword evidence="2 3" id="KW-0413">Isomerase</keyword>
<dbReference type="PANTHER" id="PTHR43732">
    <property type="entry name" value="RIBOSE 5-PHOSPHATE ISOMERASE-RELATED"/>
    <property type="match status" value="1"/>
</dbReference>
<keyword evidence="4" id="KW-1185">Reference proteome</keyword>
<dbReference type="Gene3D" id="3.40.1400.10">
    <property type="entry name" value="Sugar-phosphate isomerase, RpiB/LacA/LacB"/>
    <property type="match status" value="1"/>
</dbReference>
<proteinExistence type="inferred from homology"/>
<dbReference type="RefSeq" id="WP_407866328.1">
    <property type="nucleotide sequence ID" value="NZ_BAAFZP010000002.1"/>
</dbReference>
<dbReference type="PIRSF" id="PIRSF005384">
    <property type="entry name" value="RpiB_LacA_B"/>
    <property type="match status" value="1"/>
</dbReference>
<comment type="caution">
    <text evidence="3">The sequence shown here is derived from an EMBL/GenBank/DDBJ whole genome shotgun (WGS) entry which is preliminary data.</text>
</comment>
<evidence type="ECO:0000256" key="2">
    <source>
        <dbReference type="ARBA" id="ARBA00023235"/>
    </source>
</evidence>
<evidence type="ECO:0000256" key="1">
    <source>
        <dbReference type="ARBA" id="ARBA00008754"/>
    </source>
</evidence>
<dbReference type="NCBIfam" id="TIGR00689">
    <property type="entry name" value="rpiB_lacA_lacB"/>
    <property type="match status" value="1"/>
</dbReference>
<evidence type="ECO:0000313" key="4">
    <source>
        <dbReference type="Proteomes" id="UP001628091"/>
    </source>
</evidence>
<dbReference type="PANTHER" id="PTHR43732:SF1">
    <property type="entry name" value="RIBOSE 5-PHOSPHATE ISOMERASE"/>
    <property type="match status" value="1"/>
</dbReference>
<dbReference type="GO" id="GO:0016853">
    <property type="term" value="F:isomerase activity"/>
    <property type="evidence" value="ECO:0007669"/>
    <property type="project" value="UniProtKB-KW"/>
</dbReference>
<reference evidence="3 4" key="1">
    <citation type="submission" date="2024-10" db="EMBL/GenBank/DDBJ databases">
        <title>Isolation, draft genome sequencing and identification of Phyllobacterium sp. NSA23, isolated from leaf soil.</title>
        <authorList>
            <person name="Akita H."/>
        </authorList>
    </citation>
    <scope>NUCLEOTIDE SEQUENCE [LARGE SCALE GENOMIC DNA]</scope>
    <source>
        <strain evidence="3 4">NSA23</strain>
    </source>
</reference>
<dbReference type="EMBL" id="BAAFZP010000002">
    <property type="protein sequence ID" value="GAB1583778.1"/>
    <property type="molecule type" value="Genomic_DNA"/>
</dbReference>
<dbReference type="InterPro" id="IPR051812">
    <property type="entry name" value="SPI_LacAB/RpiB"/>
</dbReference>
<dbReference type="InterPro" id="IPR036569">
    <property type="entry name" value="RpiB_LacA_LacB_sf"/>
</dbReference>
<comment type="similarity">
    <text evidence="1">Belongs to the LacAB/RpiB family.</text>
</comment>
<dbReference type="SUPFAM" id="SSF89623">
    <property type="entry name" value="Ribose/Galactose isomerase RpiB/AlsB"/>
    <property type="match status" value="1"/>
</dbReference>
<dbReference type="Pfam" id="PF02502">
    <property type="entry name" value="LacAB_rpiB"/>
    <property type="match status" value="1"/>
</dbReference>
<gene>
    <name evidence="3" type="ORF">PPNSA23_37210</name>
</gene>
<dbReference type="InterPro" id="IPR003500">
    <property type="entry name" value="RpiB_LacA_LacB"/>
</dbReference>
<organism evidence="3 4">
    <name type="scientific">Phyllobacterium phragmitis</name>
    <dbReference type="NCBI Taxonomy" id="2670329"/>
    <lineage>
        <taxon>Bacteria</taxon>
        <taxon>Pseudomonadati</taxon>
        <taxon>Pseudomonadota</taxon>
        <taxon>Alphaproteobacteria</taxon>
        <taxon>Hyphomicrobiales</taxon>
        <taxon>Phyllobacteriaceae</taxon>
        <taxon>Phyllobacterium</taxon>
    </lineage>
</organism>
<name>A0ABQ0H4B8_9HYPH</name>
<protein>
    <submittedName>
        <fullName evidence="3">RpiB/LacA/LacB family sugar-phosphate isomerase</fullName>
    </submittedName>
</protein>
<dbReference type="NCBIfam" id="NF004051">
    <property type="entry name" value="PRK05571.1"/>
    <property type="match status" value="1"/>
</dbReference>
<accession>A0ABQ0H4B8</accession>
<sequence length="153" mass="15970">MKLAIAGDSAGEGLAKVLADYLKDRHEVAEISRTPAGPDPFYANLSDRVASAVLAGEYDRAILVCGTGIGVCIAANKVPGIRAALTHDTYSAERAALSNNAQIITMGARVIGTELAKAIADAYLAQTFDENGRSASNVNAINEVDSKYNAKKS</sequence>
<evidence type="ECO:0000313" key="3">
    <source>
        <dbReference type="EMBL" id="GAB1583778.1"/>
    </source>
</evidence>
<dbReference type="Proteomes" id="UP001628091">
    <property type="component" value="Unassembled WGS sequence"/>
</dbReference>